<keyword evidence="2" id="KW-1185">Reference proteome</keyword>
<accession>A0A139SJJ1</accession>
<dbReference type="EMBL" id="LSZQ01000057">
    <property type="protein sequence ID" value="KXU34711.1"/>
    <property type="molecule type" value="Genomic_DNA"/>
</dbReference>
<proteinExistence type="predicted"/>
<comment type="caution">
    <text evidence="1">The sequence shown here is derived from an EMBL/GenBank/DDBJ whole genome shotgun (WGS) entry which is preliminary data.</text>
</comment>
<gene>
    <name evidence="1" type="ORF">AXK11_07655</name>
</gene>
<evidence type="ECO:0000313" key="2">
    <source>
        <dbReference type="Proteomes" id="UP000070058"/>
    </source>
</evidence>
<sequence>MLRAHSITEKPKVLIKATLQKNSVYLRKTLTIYSHIFFVSERVGELRHEGQCAQVKGIYNCINRSKNVAISLTDWPIYDIPLLNLLRCTGQ</sequence>
<organism evidence="1 2">
    <name type="scientific">Cephaloticoccus primus</name>
    <dbReference type="NCBI Taxonomy" id="1548207"/>
    <lineage>
        <taxon>Bacteria</taxon>
        <taxon>Pseudomonadati</taxon>
        <taxon>Verrucomicrobiota</taxon>
        <taxon>Opitutia</taxon>
        <taxon>Opitutales</taxon>
        <taxon>Opitutaceae</taxon>
        <taxon>Cephaloticoccus</taxon>
    </lineage>
</organism>
<name>A0A139SJJ1_9BACT</name>
<protein>
    <submittedName>
        <fullName evidence="1">Uncharacterized protein</fullName>
    </submittedName>
</protein>
<reference evidence="2" key="1">
    <citation type="submission" date="2016-02" db="EMBL/GenBank/DDBJ databases">
        <authorList>
            <person name="Sanders J.G."/>
            <person name="Lin J.Y."/>
            <person name="Wertz J.T."/>
            <person name="Russell J.A."/>
            <person name="Moreau C.S."/>
            <person name="Powell S."/>
        </authorList>
    </citation>
    <scope>NUCLEOTIDE SEQUENCE [LARGE SCALE GENOMIC DNA]</scope>
    <source>
        <strain evidence="2">CAG34</strain>
    </source>
</reference>
<evidence type="ECO:0000313" key="1">
    <source>
        <dbReference type="EMBL" id="KXU34711.1"/>
    </source>
</evidence>
<dbReference type="AlphaFoldDB" id="A0A139SJJ1"/>
<dbReference type="Proteomes" id="UP000070058">
    <property type="component" value="Unassembled WGS sequence"/>
</dbReference>